<feature type="region of interest" description="Disordered" evidence="1">
    <location>
        <begin position="43"/>
        <end position="115"/>
    </location>
</feature>
<feature type="non-terminal residue" evidence="3">
    <location>
        <position position="1"/>
    </location>
</feature>
<protein>
    <submittedName>
        <fullName evidence="3">Uncharacterized protein</fullName>
    </submittedName>
</protein>
<dbReference type="OrthoDB" id="5875199at2759"/>
<dbReference type="AlphaFoldDB" id="A0A8J2Q8Q2"/>
<evidence type="ECO:0000256" key="1">
    <source>
        <dbReference type="SAM" id="MobiDB-lite"/>
    </source>
</evidence>
<feature type="compositionally biased region" description="Basic and acidic residues" evidence="1">
    <location>
        <begin position="70"/>
        <end position="115"/>
    </location>
</feature>
<gene>
    <name evidence="3" type="ORF">CJOHNSTONI_LOCUS8089</name>
</gene>
<reference evidence="3" key="1">
    <citation type="submission" date="2021-09" db="EMBL/GenBank/DDBJ databases">
        <authorList>
            <consortium name="Pathogen Informatics"/>
        </authorList>
    </citation>
    <scope>NUCLEOTIDE SEQUENCE</scope>
</reference>
<keyword evidence="2" id="KW-0472">Membrane</keyword>
<evidence type="ECO:0000313" key="4">
    <source>
        <dbReference type="Proteomes" id="UP000746747"/>
    </source>
</evidence>
<keyword evidence="2" id="KW-0812">Transmembrane</keyword>
<keyword evidence="4" id="KW-1185">Reference proteome</keyword>
<evidence type="ECO:0000256" key="2">
    <source>
        <dbReference type="SAM" id="Phobius"/>
    </source>
</evidence>
<proteinExistence type="predicted"/>
<accession>A0A8J2Q8Q2</accession>
<organism evidence="3 4">
    <name type="scientific">Cercopithifilaria johnstoni</name>
    <dbReference type="NCBI Taxonomy" id="2874296"/>
    <lineage>
        <taxon>Eukaryota</taxon>
        <taxon>Metazoa</taxon>
        <taxon>Ecdysozoa</taxon>
        <taxon>Nematoda</taxon>
        <taxon>Chromadorea</taxon>
        <taxon>Rhabditida</taxon>
        <taxon>Spirurina</taxon>
        <taxon>Spiruromorpha</taxon>
        <taxon>Filarioidea</taxon>
        <taxon>Onchocercidae</taxon>
        <taxon>Cercopithifilaria</taxon>
    </lineage>
</organism>
<name>A0A8J2Q8Q2_9BILA</name>
<evidence type="ECO:0000313" key="3">
    <source>
        <dbReference type="EMBL" id="CAG9538376.1"/>
    </source>
</evidence>
<comment type="caution">
    <text evidence="3">The sequence shown here is derived from an EMBL/GenBank/DDBJ whole genome shotgun (WGS) entry which is preliminary data.</text>
</comment>
<keyword evidence="2" id="KW-1133">Transmembrane helix</keyword>
<dbReference type="EMBL" id="CAKAEH010001650">
    <property type="protein sequence ID" value="CAG9538376.1"/>
    <property type="molecule type" value="Genomic_DNA"/>
</dbReference>
<sequence>MIDETMLITMLAHQTFSFASITIFILIAIIQCGKKKTNAPAIAGGPVVTPAILPPMDEQKTQSVMDEGGEGEKKKEEEKVESAKEVGEKKESKKESSKKEGSKKEGSKKEGSPQE</sequence>
<feature type="transmembrane region" description="Helical" evidence="2">
    <location>
        <begin position="6"/>
        <end position="30"/>
    </location>
</feature>
<dbReference type="Proteomes" id="UP000746747">
    <property type="component" value="Unassembled WGS sequence"/>
</dbReference>